<keyword evidence="3" id="KW-1185">Reference proteome</keyword>
<comment type="caution">
    <text evidence="2">The sequence shown here is derived from an EMBL/GenBank/DDBJ whole genome shotgun (WGS) entry which is preliminary data.</text>
</comment>
<evidence type="ECO:0000313" key="2">
    <source>
        <dbReference type="EMBL" id="GAA1970251.1"/>
    </source>
</evidence>
<accession>A0ABN2RJJ5</accession>
<keyword evidence="1" id="KW-0472">Membrane</keyword>
<dbReference type="PROSITE" id="PS51257">
    <property type="entry name" value="PROKAR_LIPOPROTEIN"/>
    <property type="match status" value="1"/>
</dbReference>
<reference evidence="2 3" key="1">
    <citation type="journal article" date="2019" name="Int. J. Syst. Evol. Microbiol.">
        <title>The Global Catalogue of Microorganisms (GCM) 10K type strain sequencing project: providing services to taxonomists for standard genome sequencing and annotation.</title>
        <authorList>
            <consortium name="The Broad Institute Genomics Platform"/>
            <consortium name="The Broad Institute Genome Sequencing Center for Infectious Disease"/>
            <person name="Wu L."/>
            <person name="Ma J."/>
        </authorList>
    </citation>
    <scope>NUCLEOTIDE SEQUENCE [LARGE SCALE GENOMIC DNA]</scope>
    <source>
        <strain evidence="2 3">JCM 14545</strain>
    </source>
</reference>
<feature type="transmembrane region" description="Helical" evidence="1">
    <location>
        <begin position="20"/>
        <end position="42"/>
    </location>
</feature>
<gene>
    <name evidence="2" type="ORF">GCM10009754_50050</name>
</gene>
<evidence type="ECO:0000256" key="1">
    <source>
        <dbReference type="SAM" id="Phobius"/>
    </source>
</evidence>
<proteinExistence type="predicted"/>
<keyword evidence="1" id="KW-0812">Transmembrane</keyword>
<dbReference type="Proteomes" id="UP001501116">
    <property type="component" value="Unassembled WGS sequence"/>
</dbReference>
<dbReference type="EMBL" id="BAAANN010000020">
    <property type="protein sequence ID" value="GAA1970251.1"/>
    <property type="molecule type" value="Genomic_DNA"/>
</dbReference>
<name>A0ABN2RJJ5_9PSEU</name>
<keyword evidence="1" id="KW-1133">Transmembrane helix</keyword>
<sequence>MPEFRSTYGTAFEMAASNGGGPAIIGLLTLACLLAMLAAAAIRGAENGVSLGEGLSRV</sequence>
<dbReference type="RefSeq" id="WP_344423485.1">
    <property type="nucleotide sequence ID" value="NZ_BAAANN010000020.1"/>
</dbReference>
<evidence type="ECO:0000313" key="3">
    <source>
        <dbReference type="Proteomes" id="UP001501116"/>
    </source>
</evidence>
<protein>
    <submittedName>
        <fullName evidence="2">Uncharacterized protein</fullName>
    </submittedName>
</protein>
<organism evidence="2 3">
    <name type="scientific">Amycolatopsis minnesotensis</name>
    <dbReference type="NCBI Taxonomy" id="337894"/>
    <lineage>
        <taxon>Bacteria</taxon>
        <taxon>Bacillati</taxon>
        <taxon>Actinomycetota</taxon>
        <taxon>Actinomycetes</taxon>
        <taxon>Pseudonocardiales</taxon>
        <taxon>Pseudonocardiaceae</taxon>
        <taxon>Amycolatopsis</taxon>
    </lineage>
</organism>